<dbReference type="EMBL" id="KZ824943">
    <property type="protein sequence ID" value="RAH72514.1"/>
    <property type="molecule type" value="Genomic_DNA"/>
</dbReference>
<evidence type="ECO:0000313" key="1">
    <source>
        <dbReference type="EMBL" id="RAH72514.1"/>
    </source>
</evidence>
<reference evidence="1" key="1">
    <citation type="submission" date="2018-02" db="EMBL/GenBank/DDBJ databases">
        <title>The genomes of Aspergillus section Nigri reveals drivers in fungal speciation.</title>
        <authorList>
            <consortium name="DOE Joint Genome Institute"/>
            <person name="Vesth T.C."/>
            <person name="Nybo J."/>
            <person name="Theobald S."/>
            <person name="Brandl J."/>
            <person name="Frisvad J.C."/>
            <person name="Nielsen K.F."/>
            <person name="Lyhne E.K."/>
            <person name="Kogle M.E."/>
            <person name="Kuo A."/>
            <person name="Riley R."/>
            <person name="Clum A."/>
            <person name="Nolan M."/>
            <person name="Lipzen A."/>
            <person name="Salamov A."/>
            <person name="Henrissat B."/>
            <person name="Wiebenga A."/>
            <person name="De vries R.P."/>
            <person name="Grigoriev I.V."/>
            <person name="Mortensen U.H."/>
            <person name="Andersen M.R."/>
            <person name="Baker S.E."/>
        </authorList>
    </citation>
    <scope>NUCLEOTIDE SEQUENCE</scope>
    <source>
        <strain evidence="1">CBS 121060</strain>
    </source>
</reference>
<gene>
    <name evidence="1" type="ORF">BO66DRAFT_418710</name>
</gene>
<organism evidence="1 2">
    <name type="scientific">Aspergillus aculeatinus CBS 121060</name>
    <dbReference type="NCBI Taxonomy" id="1448322"/>
    <lineage>
        <taxon>Eukaryota</taxon>
        <taxon>Fungi</taxon>
        <taxon>Dikarya</taxon>
        <taxon>Ascomycota</taxon>
        <taxon>Pezizomycotina</taxon>
        <taxon>Eurotiomycetes</taxon>
        <taxon>Eurotiomycetidae</taxon>
        <taxon>Eurotiales</taxon>
        <taxon>Aspergillaceae</taxon>
        <taxon>Aspergillus</taxon>
        <taxon>Aspergillus subgen. Circumdati</taxon>
    </lineage>
</organism>
<keyword evidence="2" id="KW-1185">Reference proteome</keyword>
<proteinExistence type="predicted"/>
<accession>A0ACD1HFZ7</accession>
<sequence>MLPPPSLSSVSTRRSRSSSPRKPSESTYRARTLFRARIYVDAKAPQEVDTRINSVLHYLPADHATLKLLAAKLQSQSMEWAATQAGEAEWAESIHEALNGLKSSNLVIARNRDWISDIKPTVHQPLIPQSSVPRKRLSEQSRPGEPDSSRPGMNPESSSSFSSTQPAAAPTLCRDTALSVSSEQTLSMPFFLKDPRPDISLGLSDGTLATALHSAGVANADFLLNDLQDTSELISDPGVTPLSLRFPFLLVEAKSGATDGNLYQAQNQAAVGGASAVNIQKAPFGAADGQPLKTRGPQLAGSLTPMSLCFSVTTEGPVCELWAHFWGETKSSYGMANIGIWRTTQEDSAFDLISKISSILNWGSTAFQDDVVKSLMLWRF</sequence>
<name>A0ACD1HFZ7_9EURO</name>
<dbReference type="Proteomes" id="UP000249661">
    <property type="component" value="Unassembled WGS sequence"/>
</dbReference>
<protein>
    <submittedName>
        <fullName evidence="1">Uncharacterized protein</fullName>
    </submittedName>
</protein>
<evidence type="ECO:0000313" key="2">
    <source>
        <dbReference type="Proteomes" id="UP000249661"/>
    </source>
</evidence>